<keyword evidence="3" id="KW-0479">Metal-binding</keyword>
<dbReference type="CDD" id="cd04194">
    <property type="entry name" value="GT8_A4GalT_like"/>
    <property type="match status" value="1"/>
</dbReference>
<evidence type="ECO:0000313" key="5">
    <source>
        <dbReference type="EMBL" id="AZZ66629.1"/>
    </source>
</evidence>
<dbReference type="SUPFAM" id="SSF53448">
    <property type="entry name" value="Nucleotide-diphospho-sugar transferases"/>
    <property type="match status" value="1"/>
</dbReference>
<reference evidence="4 7" key="1">
    <citation type="submission" date="2016-07" db="EMBL/GenBank/DDBJ databases">
        <title>Genome sequencing project for further understanding the molecular mechanisms of preventing non-alcoholic fatty liver disease.</title>
        <authorList>
            <person name="Wang H."/>
        </authorList>
    </citation>
    <scope>NUCLEOTIDE SEQUENCE [LARGE SCALE GENOMIC DNA]</scope>
    <source>
        <strain evidence="4 7">BS15</strain>
    </source>
</reference>
<name>A0A1B3PUL2_LACJH</name>
<evidence type="ECO:0000313" key="9">
    <source>
        <dbReference type="Proteomes" id="UP000464749"/>
    </source>
</evidence>
<dbReference type="GeneID" id="83569511"/>
<dbReference type="Proteomes" id="UP000094691">
    <property type="component" value="Chromosome"/>
</dbReference>
<protein>
    <submittedName>
        <fullName evidence="4">Glycosyl transferase</fullName>
    </submittedName>
    <submittedName>
        <fullName evidence="5">Glycosyltransferase family 8 protein</fullName>
    </submittedName>
</protein>
<dbReference type="InterPro" id="IPR029044">
    <property type="entry name" value="Nucleotide-diphossugar_trans"/>
</dbReference>
<dbReference type="InterPro" id="IPR050748">
    <property type="entry name" value="Glycosyltrans_8_dom-fam"/>
</dbReference>
<dbReference type="EMBL" id="CP016400">
    <property type="protein sequence ID" value="AOG26469.1"/>
    <property type="molecule type" value="Genomic_DNA"/>
</dbReference>
<dbReference type="Proteomes" id="UP000283758">
    <property type="component" value="Chromosome"/>
</dbReference>
<dbReference type="Gene3D" id="3.90.550.10">
    <property type="entry name" value="Spore Coat Polysaccharide Biosynthesis Protein SpsA, Chain A"/>
    <property type="match status" value="1"/>
</dbReference>
<dbReference type="Proteomes" id="UP000464749">
    <property type="component" value="Chromosome"/>
</dbReference>
<sequence length="274" mass="32339">MNIMFCGDSHAEDGILIATLSLLKNTSAPLHLYILTMQAEGYEAFDEQAFNLIKKIIKEKDPNNTAELIDCTELFKKEPPRANMETRFTPYAMLRLFADQIPQIPDRILYLDDDIIVRKDISDFYNQDLTNVELVGVLDFWGRFFFHNLHSHKTFDYLNSGVLLLNMNEIKKTRLFAKVREKMSDKKMLLPDQSALNKLATEKRIAPRCYNEQYRLHSDTKIQHFTTSFRFKPYFHTLTVKPWDVERVHSVLKLHEYDDLLKQYTELKPLLKQR</sequence>
<dbReference type="EMBL" id="CP040854">
    <property type="protein sequence ID" value="QIA88394.1"/>
    <property type="molecule type" value="Genomic_DNA"/>
</dbReference>
<evidence type="ECO:0000313" key="8">
    <source>
        <dbReference type="Proteomes" id="UP000283758"/>
    </source>
</evidence>
<keyword evidence="2 4" id="KW-0808">Transferase</keyword>
<evidence type="ECO:0000256" key="3">
    <source>
        <dbReference type="ARBA" id="ARBA00022723"/>
    </source>
</evidence>
<dbReference type="GO" id="GO:0046872">
    <property type="term" value="F:metal ion binding"/>
    <property type="evidence" value="ECO:0007669"/>
    <property type="project" value="UniProtKB-KW"/>
</dbReference>
<evidence type="ECO:0000313" key="6">
    <source>
        <dbReference type="EMBL" id="QIA88394.1"/>
    </source>
</evidence>
<dbReference type="RefSeq" id="WP_004896233.1">
    <property type="nucleotide sequence ID" value="NZ_CP029614.1"/>
</dbReference>
<evidence type="ECO:0000313" key="7">
    <source>
        <dbReference type="Proteomes" id="UP000094691"/>
    </source>
</evidence>
<dbReference type="EMBL" id="CP032680">
    <property type="protein sequence ID" value="AZZ66629.1"/>
    <property type="molecule type" value="Genomic_DNA"/>
</dbReference>
<dbReference type="PANTHER" id="PTHR13778:SF47">
    <property type="entry name" value="LIPOPOLYSACCHARIDE 1,3-GALACTOSYLTRANSFERASE"/>
    <property type="match status" value="1"/>
</dbReference>
<dbReference type="InterPro" id="IPR002495">
    <property type="entry name" value="Glyco_trans_8"/>
</dbReference>
<evidence type="ECO:0000256" key="1">
    <source>
        <dbReference type="ARBA" id="ARBA00022676"/>
    </source>
</evidence>
<dbReference type="GO" id="GO:0016757">
    <property type="term" value="F:glycosyltransferase activity"/>
    <property type="evidence" value="ECO:0007669"/>
    <property type="project" value="UniProtKB-KW"/>
</dbReference>
<proteinExistence type="predicted"/>
<evidence type="ECO:0000313" key="4">
    <source>
        <dbReference type="EMBL" id="AOG26469.1"/>
    </source>
</evidence>
<gene>
    <name evidence="4" type="ORF">BBP16_06535</name>
    <name evidence="5" type="ORF">D7321_00305</name>
    <name evidence="6" type="ORF">FEE39_09280</name>
</gene>
<reference evidence="5 8" key="2">
    <citation type="submission" date="2018-10" db="EMBL/GenBank/DDBJ databases">
        <title>Complete genome sequencing of Lactobacillus johnsonii ZLJ010.</title>
        <authorList>
            <person name="Zhang W."/>
            <person name="Ji H."/>
            <person name="Wang J."/>
            <person name="Zhang D."/>
            <person name="Liu H."/>
            <person name="Wang S."/>
            <person name="Wang Y."/>
        </authorList>
    </citation>
    <scope>NUCLEOTIDE SEQUENCE [LARGE SCALE GENOMIC DNA]</scope>
    <source>
        <strain evidence="5 8">ZLJ010</strain>
    </source>
</reference>
<dbReference type="Pfam" id="PF01501">
    <property type="entry name" value="Glyco_transf_8"/>
    <property type="match status" value="1"/>
</dbReference>
<dbReference type="PANTHER" id="PTHR13778">
    <property type="entry name" value="GLYCOSYLTRANSFERASE 8 DOMAIN-CONTAINING PROTEIN"/>
    <property type="match status" value="1"/>
</dbReference>
<accession>A0A1B3PUL2</accession>
<dbReference type="AlphaFoldDB" id="A0A1B3PUL2"/>
<reference evidence="6 9" key="3">
    <citation type="submission" date="2019-06" db="EMBL/GenBank/DDBJ databases">
        <title>Whole genome sequencing of Lactobacillus johnsonii strain G2A.</title>
        <authorList>
            <person name="Conlan S."/>
            <person name="Thomas P.J."/>
            <person name="Mullikin J."/>
            <person name="Singer J."/>
            <person name="Weaver C."/>
            <person name="Segre J.A."/>
        </authorList>
    </citation>
    <scope>NUCLEOTIDE SEQUENCE [LARGE SCALE GENOMIC DNA]</scope>
    <source>
        <strain evidence="6 9">G2A</strain>
    </source>
</reference>
<organism evidence="5 8">
    <name type="scientific">Lactobacillus johnsonii</name>
    <dbReference type="NCBI Taxonomy" id="33959"/>
    <lineage>
        <taxon>Bacteria</taxon>
        <taxon>Bacillati</taxon>
        <taxon>Bacillota</taxon>
        <taxon>Bacilli</taxon>
        <taxon>Lactobacillales</taxon>
        <taxon>Lactobacillaceae</taxon>
        <taxon>Lactobacillus</taxon>
    </lineage>
</organism>
<keyword evidence="1" id="KW-0328">Glycosyltransferase</keyword>
<evidence type="ECO:0000256" key="2">
    <source>
        <dbReference type="ARBA" id="ARBA00022679"/>
    </source>
</evidence>